<dbReference type="GO" id="GO:0003824">
    <property type="term" value="F:catalytic activity"/>
    <property type="evidence" value="ECO:0007669"/>
    <property type="project" value="InterPro"/>
</dbReference>
<proteinExistence type="predicted"/>
<dbReference type="NCBIfam" id="NF040903">
    <property type="entry name" value="GguC"/>
    <property type="match status" value="1"/>
</dbReference>
<dbReference type="AlphaFoldDB" id="A0A1I6LV42"/>
<organism evidence="1 2">
    <name type="scientific">Granulicella pectinivorans</name>
    <dbReference type="NCBI Taxonomy" id="474950"/>
    <lineage>
        <taxon>Bacteria</taxon>
        <taxon>Pseudomonadati</taxon>
        <taxon>Acidobacteriota</taxon>
        <taxon>Terriglobia</taxon>
        <taxon>Terriglobales</taxon>
        <taxon>Acidobacteriaceae</taxon>
        <taxon>Granulicella</taxon>
    </lineage>
</organism>
<dbReference type="Gene3D" id="3.90.850.10">
    <property type="entry name" value="Fumarylacetoacetase-like, C-terminal domain"/>
    <property type="match status" value="1"/>
</dbReference>
<protein>
    <recommendedName>
        <fullName evidence="3">GguC protein</fullName>
    </recommendedName>
</protein>
<sequence>MSVRLVQLLNVDDQSRHVALVDEPSLRCLVGIGSVYELAQACLDADVGIADHARSLATGAVLSYDEVYAGTSVWGLLTPIDVPGAPSRVLVAGTGLTHLGSASQRQAMHLAGQSAQDKAPAVLTDSMRMFQWGVEGGRPANGQVGIAPEWFYKGDAAVLRAPFEALEIPSHAEDGGEEAEIAGVYLIAGDGTPYRIGMCNGNEFSDHKFERRNYLNLAGSKLRACSLGPELVVDAPFTDVHGTVRIERDGGVIWEKAIASGEENMAHSLANLEHHHFKFSGHRQPGNIHVHFYGADSLSFGAGVVLQEGDVAEVAFEGFGRALRNPIHEEEKSTVPVAVRSL</sequence>
<dbReference type="Proteomes" id="UP000199024">
    <property type="component" value="Unassembled WGS sequence"/>
</dbReference>
<dbReference type="OrthoDB" id="108649at2"/>
<accession>A0A1I6LV42</accession>
<evidence type="ECO:0008006" key="3">
    <source>
        <dbReference type="Google" id="ProtNLM"/>
    </source>
</evidence>
<dbReference type="InterPro" id="IPR036663">
    <property type="entry name" value="Fumarylacetoacetase_C_sf"/>
</dbReference>
<keyword evidence="2" id="KW-1185">Reference proteome</keyword>
<reference evidence="1 2" key="1">
    <citation type="submission" date="2016-10" db="EMBL/GenBank/DDBJ databases">
        <authorList>
            <person name="de Groot N.N."/>
        </authorList>
    </citation>
    <scope>NUCLEOTIDE SEQUENCE [LARGE SCALE GENOMIC DNA]</scope>
    <source>
        <strain evidence="1 2">DSM 21001</strain>
    </source>
</reference>
<dbReference type="STRING" id="474950.SAMN05421771_1313"/>
<evidence type="ECO:0000313" key="1">
    <source>
        <dbReference type="EMBL" id="SFS07266.1"/>
    </source>
</evidence>
<dbReference type="SUPFAM" id="SSF56529">
    <property type="entry name" value="FAH"/>
    <property type="match status" value="1"/>
</dbReference>
<dbReference type="InterPro" id="IPR009645">
    <property type="entry name" value="GguC"/>
</dbReference>
<dbReference type="EMBL" id="FOZL01000001">
    <property type="protein sequence ID" value="SFS07266.1"/>
    <property type="molecule type" value="Genomic_DNA"/>
</dbReference>
<evidence type="ECO:0000313" key="2">
    <source>
        <dbReference type="Proteomes" id="UP000199024"/>
    </source>
</evidence>
<dbReference type="RefSeq" id="WP_089837715.1">
    <property type="nucleotide sequence ID" value="NZ_FOZL01000001.1"/>
</dbReference>
<name>A0A1I6LV42_9BACT</name>
<dbReference type="PIRSF" id="PIRSF033905">
    <property type="entry name" value="UCP033905"/>
    <property type="match status" value="1"/>
</dbReference>
<gene>
    <name evidence="1" type="ORF">SAMN05421771_1313</name>
</gene>